<evidence type="ECO:0000256" key="2">
    <source>
        <dbReference type="PROSITE-ProRule" id="PRU00335"/>
    </source>
</evidence>
<protein>
    <submittedName>
        <fullName evidence="4">TetR family transcriptional regulator</fullName>
    </submittedName>
</protein>
<dbReference type="RefSeq" id="WP_212528286.1">
    <property type="nucleotide sequence ID" value="NZ_JAGSOG010000039.1"/>
</dbReference>
<dbReference type="GO" id="GO:0000976">
    <property type="term" value="F:transcription cis-regulatory region binding"/>
    <property type="evidence" value="ECO:0007669"/>
    <property type="project" value="TreeGrafter"/>
</dbReference>
<feature type="domain" description="HTH tetR-type" evidence="3">
    <location>
        <begin position="14"/>
        <end position="74"/>
    </location>
</feature>
<accession>A0A941EJQ9</accession>
<dbReference type="Proteomes" id="UP000675781">
    <property type="component" value="Unassembled WGS sequence"/>
</dbReference>
<keyword evidence="5" id="KW-1185">Reference proteome</keyword>
<organism evidence="4 5">
    <name type="scientific">Actinospica durhamensis</name>
    <dbReference type="NCBI Taxonomy" id="1508375"/>
    <lineage>
        <taxon>Bacteria</taxon>
        <taxon>Bacillati</taxon>
        <taxon>Actinomycetota</taxon>
        <taxon>Actinomycetes</taxon>
        <taxon>Catenulisporales</taxon>
        <taxon>Actinospicaceae</taxon>
        <taxon>Actinospica</taxon>
    </lineage>
</organism>
<dbReference type="PANTHER" id="PTHR30055">
    <property type="entry name" value="HTH-TYPE TRANSCRIPTIONAL REGULATOR RUTR"/>
    <property type="match status" value="1"/>
</dbReference>
<comment type="caution">
    <text evidence="4">The sequence shown here is derived from an EMBL/GenBank/DDBJ whole genome shotgun (WGS) entry which is preliminary data.</text>
</comment>
<sequence length="209" mass="22398">MNKSSGRGRRAGAPDTREQILDAARRLFLANGYEGTTMRAVAGAADVDAALISYFFGSKRGLFGATLALTANPLEVARQELPGDLATLPERALTALLQAWDDPRTGEPLVAMLRGVVLDPGMSDLVREAMHGELLAHLAERLGGVEGGRRAALFGAQMGGLIFTRYLLRLEPIASMNSQEIVRMYAPALRAVLFGPHPGRAALPHTGRR</sequence>
<feature type="DNA-binding region" description="H-T-H motif" evidence="2">
    <location>
        <begin position="37"/>
        <end position="56"/>
    </location>
</feature>
<keyword evidence="1 2" id="KW-0238">DNA-binding</keyword>
<name>A0A941EJQ9_9ACTN</name>
<dbReference type="PRINTS" id="PR00455">
    <property type="entry name" value="HTHTETR"/>
</dbReference>
<dbReference type="PROSITE" id="PS50977">
    <property type="entry name" value="HTH_TETR_2"/>
    <property type="match status" value="1"/>
</dbReference>
<dbReference type="SUPFAM" id="SSF46689">
    <property type="entry name" value="Homeodomain-like"/>
    <property type="match status" value="1"/>
</dbReference>
<dbReference type="InterPro" id="IPR050109">
    <property type="entry name" value="HTH-type_TetR-like_transc_reg"/>
</dbReference>
<dbReference type="Gene3D" id="1.10.357.10">
    <property type="entry name" value="Tetracycline Repressor, domain 2"/>
    <property type="match status" value="1"/>
</dbReference>
<dbReference type="Pfam" id="PF00440">
    <property type="entry name" value="TetR_N"/>
    <property type="match status" value="1"/>
</dbReference>
<evidence type="ECO:0000256" key="1">
    <source>
        <dbReference type="ARBA" id="ARBA00023125"/>
    </source>
</evidence>
<dbReference type="InterPro" id="IPR041678">
    <property type="entry name" value="TetR_C_16"/>
</dbReference>
<dbReference type="InterPro" id="IPR036271">
    <property type="entry name" value="Tet_transcr_reg_TetR-rel_C_sf"/>
</dbReference>
<dbReference type="Pfam" id="PF17920">
    <property type="entry name" value="TetR_C_16"/>
    <property type="match status" value="1"/>
</dbReference>
<dbReference type="AlphaFoldDB" id="A0A941EJQ9"/>
<reference evidence="4" key="1">
    <citation type="submission" date="2021-04" db="EMBL/GenBank/DDBJ databases">
        <title>Genome based classification of Actinospica acidithermotolerans sp. nov., an actinobacterium isolated from an Indonesian hot spring.</title>
        <authorList>
            <person name="Kusuma A.B."/>
            <person name="Putra K.E."/>
            <person name="Nafisah S."/>
            <person name="Loh J."/>
            <person name="Nouioui I."/>
            <person name="Goodfellow M."/>
        </authorList>
    </citation>
    <scope>NUCLEOTIDE SEQUENCE</scope>
    <source>
        <strain evidence="4">CSCA 57</strain>
    </source>
</reference>
<dbReference type="SUPFAM" id="SSF48498">
    <property type="entry name" value="Tetracyclin repressor-like, C-terminal domain"/>
    <property type="match status" value="1"/>
</dbReference>
<dbReference type="PANTHER" id="PTHR30055:SF235">
    <property type="entry name" value="TRANSCRIPTIONAL REGULATORY PROTEIN"/>
    <property type="match status" value="1"/>
</dbReference>
<evidence type="ECO:0000313" key="4">
    <source>
        <dbReference type="EMBL" id="MBR7833765.1"/>
    </source>
</evidence>
<dbReference type="EMBL" id="JAGSOG010000039">
    <property type="protein sequence ID" value="MBR7833765.1"/>
    <property type="molecule type" value="Genomic_DNA"/>
</dbReference>
<evidence type="ECO:0000259" key="3">
    <source>
        <dbReference type="PROSITE" id="PS50977"/>
    </source>
</evidence>
<dbReference type="InterPro" id="IPR009057">
    <property type="entry name" value="Homeodomain-like_sf"/>
</dbReference>
<dbReference type="GO" id="GO:0003700">
    <property type="term" value="F:DNA-binding transcription factor activity"/>
    <property type="evidence" value="ECO:0007669"/>
    <property type="project" value="TreeGrafter"/>
</dbReference>
<gene>
    <name evidence="4" type="ORF">KDL01_10845</name>
</gene>
<dbReference type="InterPro" id="IPR001647">
    <property type="entry name" value="HTH_TetR"/>
</dbReference>
<evidence type="ECO:0000313" key="5">
    <source>
        <dbReference type="Proteomes" id="UP000675781"/>
    </source>
</evidence>
<proteinExistence type="predicted"/>
<dbReference type="Gene3D" id="1.10.10.60">
    <property type="entry name" value="Homeodomain-like"/>
    <property type="match status" value="1"/>
</dbReference>